<dbReference type="InterPro" id="IPR013149">
    <property type="entry name" value="ADH-like_C"/>
</dbReference>
<organism evidence="5">
    <name type="scientific">marine metagenome</name>
    <dbReference type="NCBI Taxonomy" id="408172"/>
    <lineage>
        <taxon>unclassified sequences</taxon>
        <taxon>metagenomes</taxon>
        <taxon>ecological metagenomes</taxon>
    </lineage>
</organism>
<dbReference type="PANTHER" id="PTHR43205:SF7">
    <property type="entry name" value="PROSTAGLANDIN REDUCTASE 1"/>
    <property type="match status" value="1"/>
</dbReference>
<dbReference type="InterPro" id="IPR011032">
    <property type="entry name" value="GroES-like_sf"/>
</dbReference>
<keyword evidence="1" id="KW-0560">Oxidoreductase</keyword>
<dbReference type="CDD" id="cd05288">
    <property type="entry name" value="PGDH"/>
    <property type="match status" value="1"/>
</dbReference>
<dbReference type="InterPro" id="IPR041694">
    <property type="entry name" value="ADH_N_2"/>
</dbReference>
<dbReference type="Pfam" id="PF16884">
    <property type="entry name" value="ADH_N_2"/>
    <property type="match status" value="1"/>
</dbReference>
<reference evidence="5" key="1">
    <citation type="submission" date="2018-05" db="EMBL/GenBank/DDBJ databases">
        <authorList>
            <person name="Lanie J.A."/>
            <person name="Ng W.-L."/>
            <person name="Kazmierczak K.M."/>
            <person name="Andrzejewski T.M."/>
            <person name="Davidsen T.M."/>
            <person name="Wayne K.J."/>
            <person name="Tettelin H."/>
            <person name="Glass J.I."/>
            <person name="Rusch D."/>
            <person name="Podicherti R."/>
            <person name="Tsui H.-C.T."/>
            <person name="Winkler M.E."/>
        </authorList>
    </citation>
    <scope>NUCLEOTIDE SEQUENCE</scope>
</reference>
<protein>
    <recommendedName>
        <fullName evidence="6">Enoyl reductase (ER) domain-containing protein</fullName>
    </recommendedName>
</protein>
<dbReference type="EMBL" id="UINC01001268">
    <property type="protein sequence ID" value="SUZ76179.1"/>
    <property type="molecule type" value="Genomic_DNA"/>
</dbReference>
<feature type="domain" description="Alcohol dehydrogenase-like C-terminal" evidence="3">
    <location>
        <begin position="163"/>
        <end position="255"/>
    </location>
</feature>
<dbReference type="Pfam" id="PF00107">
    <property type="entry name" value="ADH_zinc_N"/>
    <property type="match status" value="1"/>
</dbReference>
<dbReference type="InterPro" id="IPR045010">
    <property type="entry name" value="MDR_fam"/>
</dbReference>
<dbReference type="AlphaFoldDB" id="A0A381QCR0"/>
<dbReference type="FunFam" id="3.40.50.720:FF:000121">
    <property type="entry name" value="Prostaglandin reductase 2"/>
    <property type="match status" value="1"/>
</dbReference>
<dbReference type="Gene3D" id="3.90.180.10">
    <property type="entry name" value="Medium-chain alcohol dehydrogenases, catalytic domain"/>
    <property type="match status" value="1"/>
</dbReference>
<evidence type="ECO:0000259" key="4">
    <source>
        <dbReference type="Pfam" id="PF16884"/>
    </source>
</evidence>
<evidence type="ECO:0000259" key="3">
    <source>
        <dbReference type="Pfam" id="PF00107"/>
    </source>
</evidence>
<evidence type="ECO:0000313" key="5">
    <source>
        <dbReference type="EMBL" id="SUZ76179.1"/>
    </source>
</evidence>
<dbReference type="GO" id="GO:0016628">
    <property type="term" value="F:oxidoreductase activity, acting on the CH-CH group of donors, NAD or NADP as acceptor"/>
    <property type="evidence" value="ECO:0007669"/>
    <property type="project" value="InterPro"/>
</dbReference>
<evidence type="ECO:0008006" key="6">
    <source>
        <dbReference type="Google" id="ProtNLM"/>
    </source>
</evidence>
<gene>
    <name evidence="5" type="ORF">METZ01_LOCUS29033</name>
</gene>
<feature type="domain" description="Oxidoreductase N-terminal" evidence="4">
    <location>
        <begin position="10"/>
        <end position="100"/>
    </location>
</feature>
<sequence>MHLNSTNEAWLLARNPPEGWPTDGDFQWVTQEQYVPSRGQALTQTLYLSMDPYQWGRRRNGTETPGEICHGRTVSEVIASRSDKYREGDIIFNTNGWQRFGLVGTDVDVFGYMFPRILDANAAPISTAVGILGMLGLTAYSGIYLQCQPRPGETVVVSAASGGVGQAAGQIARIMGCRVIGIAGRESKCQFVVKQLGFDACVSHLSPNYREDLQNACPDGIDVYFENVGGSVYEGVLPLLNQDSRITLCGMISQYGDQTPENASKRWHRRGAPFFAKQKVTVHPLFVRNFVEEHQAVFLETMADWIKDGLIRYREDLWDTLERAPEAFTAMLKGNNFGKTLVRAAPDPTSHQRLEAGRSAGNVLAT</sequence>
<evidence type="ECO:0000256" key="2">
    <source>
        <dbReference type="SAM" id="MobiDB-lite"/>
    </source>
</evidence>
<dbReference type="InterPro" id="IPR036291">
    <property type="entry name" value="NAD(P)-bd_dom_sf"/>
</dbReference>
<dbReference type="SUPFAM" id="SSF51735">
    <property type="entry name" value="NAD(P)-binding Rossmann-fold domains"/>
    <property type="match status" value="1"/>
</dbReference>
<proteinExistence type="predicted"/>
<feature type="region of interest" description="Disordered" evidence="2">
    <location>
        <begin position="346"/>
        <end position="366"/>
    </location>
</feature>
<dbReference type="PANTHER" id="PTHR43205">
    <property type="entry name" value="PROSTAGLANDIN REDUCTASE"/>
    <property type="match status" value="1"/>
</dbReference>
<dbReference type="SUPFAM" id="SSF50129">
    <property type="entry name" value="GroES-like"/>
    <property type="match status" value="1"/>
</dbReference>
<evidence type="ECO:0000256" key="1">
    <source>
        <dbReference type="ARBA" id="ARBA00023002"/>
    </source>
</evidence>
<accession>A0A381QCR0</accession>
<name>A0A381QCR0_9ZZZZ</name>
<dbReference type="Gene3D" id="3.40.50.720">
    <property type="entry name" value="NAD(P)-binding Rossmann-like Domain"/>
    <property type="match status" value="1"/>
</dbReference>